<keyword evidence="1" id="KW-1133">Transmembrane helix</keyword>
<dbReference type="Proteomes" id="UP000023152">
    <property type="component" value="Unassembled WGS sequence"/>
</dbReference>
<feature type="non-terminal residue" evidence="2">
    <location>
        <position position="1"/>
    </location>
</feature>
<feature type="transmembrane region" description="Helical" evidence="1">
    <location>
        <begin position="130"/>
        <end position="147"/>
    </location>
</feature>
<keyword evidence="1" id="KW-0472">Membrane</keyword>
<protein>
    <submittedName>
        <fullName evidence="2">Uncharacterized protein</fullName>
    </submittedName>
</protein>
<keyword evidence="3" id="KW-1185">Reference proteome</keyword>
<accession>X6N666</accession>
<evidence type="ECO:0000256" key="1">
    <source>
        <dbReference type="SAM" id="Phobius"/>
    </source>
</evidence>
<dbReference type="AlphaFoldDB" id="X6N666"/>
<sequence>KKKKKKKKKKKREWVLLAISPLFEGETNELVRAYRWIFIGQLDKAYAEIESWNKYDKTTLNALATAFHHFPFSQPINGTRNANLFETLDSSHRNDVDPFFSILIGRSSVLKDICANIAENTPKEMRVKQNMWLCYVLSVMLYDASFYENRRTFEMLLERKNLRRFSFGNPGSVDGLFKLCLQKQYDTVLEYCADVFPFWFTPHLAYLLYLKPVHFFIFFIFFGCSR</sequence>
<feature type="transmembrane region" description="Helical" evidence="1">
    <location>
        <begin position="204"/>
        <end position="224"/>
    </location>
</feature>
<keyword evidence="1" id="KW-0812">Transmembrane</keyword>
<name>X6N666_RETFI</name>
<proteinExistence type="predicted"/>
<reference evidence="2 3" key="1">
    <citation type="journal article" date="2013" name="Curr. Biol.">
        <title>The Genome of the Foraminiferan Reticulomyxa filosa.</title>
        <authorList>
            <person name="Glockner G."/>
            <person name="Hulsmann N."/>
            <person name="Schleicher M."/>
            <person name="Noegel A.A."/>
            <person name="Eichinger L."/>
            <person name="Gallinger C."/>
            <person name="Pawlowski J."/>
            <person name="Sierra R."/>
            <person name="Euteneuer U."/>
            <person name="Pillet L."/>
            <person name="Moustafa A."/>
            <person name="Platzer M."/>
            <person name="Groth M."/>
            <person name="Szafranski K."/>
            <person name="Schliwa M."/>
        </authorList>
    </citation>
    <scope>NUCLEOTIDE SEQUENCE [LARGE SCALE GENOMIC DNA]</scope>
</reference>
<organism evidence="2 3">
    <name type="scientific">Reticulomyxa filosa</name>
    <dbReference type="NCBI Taxonomy" id="46433"/>
    <lineage>
        <taxon>Eukaryota</taxon>
        <taxon>Sar</taxon>
        <taxon>Rhizaria</taxon>
        <taxon>Retaria</taxon>
        <taxon>Foraminifera</taxon>
        <taxon>Monothalamids</taxon>
        <taxon>Reticulomyxidae</taxon>
        <taxon>Reticulomyxa</taxon>
    </lineage>
</organism>
<comment type="caution">
    <text evidence="2">The sequence shown here is derived from an EMBL/GenBank/DDBJ whole genome shotgun (WGS) entry which is preliminary data.</text>
</comment>
<dbReference type="EMBL" id="ASPP01011302">
    <property type="protein sequence ID" value="ETO21780.1"/>
    <property type="molecule type" value="Genomic_DNA"/>
</dbReference>
<evidence type="ECO:0000313" key="3">
    <source>
        <dbReference type="Proteomes" id="UP000023152"/>
    </source>
</evidence>
<evidence type="ECO:0000313" key="2">
    <source>
        <dbReference type="EMBL" id="ETO21780.1"/>
    </source>
</evidence>
<gene>
    <name evidence="2" type="ORF">RFI_15423</name>
</gene>